<accession>X1EDW7</accession>
<proteinExistence type="predicted"/>
<comment type="caution">
    <text evidence="1">The sequence shown here is derived from an EMBL/GenBank/DDBJ whole genome shotgun (WGS) entry which is preliminary data.</text>
</comment>
<dbReference type="EMBL" id="BART01034184">
    <property type="protein sequence ID" value="GAH15349.1"/>
    <property type="molecule type" value="Genomic_DNA"/>
</dbReference>
<protein>
    <recommendedName>
        <fullName evidence="2">Peptide chain release factor domain-containing protein</fullName>
    </recommendedName>
</protein>
<gene>
    <name evidence="1" type="ORF">S01H4_58508</name>
</gene>
<name>X1EDW7_9ZZZZ</name>
<evidence type="ECO:0008006" key="2">
    <source>
        <dbReference type="Google" id="ProtNLM"/>
    </source>
</evidence>
<organism evidence="1">
    <name type="scientific">marine sediment metagenome</name>
    <dbReference type="NCBI Taxonomy" id="412755"/>
    <lineage>
        <taxon>unclassified sequences</taxon>
        <taxon>metagenomes</taxon>
        <taxon>ecological metagenomes</taxon>
    </lineage>
</organism>
<sequence>MRLLAEQKKVVQEWRELEKKVADIAELIPLAEEDAVL</sequence>
<feature type="non-terminal residue" evidence="1">
    <location>
        <position position="37"/>
    </location>
</feature>
<reference evidence="1" key="1">
    <citation type="journal article" date="2014" name="Front. Microbiol.">
        <title>High frequency of phylogenetically diverse reductive dehalogenase-homologous genes in deep subseafloor sedimentary metagenomes.</title>
        <authorList>
            <person name="Kawai M."/>
            <person name="Futagami T."/>
            <person name="Toyoda A."/>
            <person name="Takaki Y."/>
            <person name="Nishi S."/>
            <person name="Hori S."/>
            <person name="Arai W."/>
            <person name="Tsubouchi T."/>
            <person name="Morono Y."/>
            <person name="Uchiyama I."/>
            <person name="Ito T."/>
            <person name="Fujiyama A."/>
            <person name="Inagaki F."/>
            <person name="Takami H."/>
        </authorList>
    </citation>
    <scope>NUCLEOTIDE SEQUENCE</scope>
    <source>
        <strain evidence="1">Expedition CK06-06</strain>
    </source>
</reference>
<evidence type="ECO:0000313" key="1">
    <source>
        <dbReference type="EMBL" id="GAH15349.1"/>
    </source>
</evidence>
<dbReference type="AlphaFoldDB" id="X1EDW7"/>